<feature type="compositionally biased region" description="Low complexity" evidence="1">
    <location>
        <begin position="34"/>
        <end position="52"/>
    </location>
</feature>
<protein>
    <recommendedName>
        <fullName evidence="2">CRIB domain-containing protein</fullName>
    </recommendedName>
</protein>
<feature type="region of interest" description="Disordered" evidence="1">
    <location>
        <begin position="20"/>
        <end position="98"/>
    </location>
</feature>
<feature type="region of interest" description="Disordered" evidence="1">
    <location>
        <begin position="115"/>
        <end position="138"/>
    </location>
</feature>
<dbReference type="EMBL" id="ML143400">
    <property type="protein sequence ID" value="TBU31326.1"/>
    <property type="molecule type" value="Genomic_DNA"/>
</dbReference>
<dbReference type="OrthoDB" id="3070110at2759"/>
<proteinExistence type="predicted"/>
<name>A0A4Q9MYB7_9APHY</name>
<gene>
    <name evidence="3" type="ORF">BD311DRAFT_137246</name>
</gene>
<accession>A0A4Q9MYB7</accession>
<feature type="domain" description="CRIB" evidence="2">
    <location>
        <begin position="144"/>
        <end position="157"/>
    </location>
</feature>
<dbReference type="PROSITE" id="PS50108">
    <property type="entry name" value="CRIB"/>
    <property type="match status" value="1"/>
</dbReference>
<evidence type="ECO:0000313" key="3">
    <source>
        <dbReference type="EMBL" id="TBU31326.1"/>
    </source>
</evidence>
<reference evidence="3" key="1">
    <citation type="submission" date="2019-01" db="EMBL/GenBank/DDBJ databases">
        <title>Draft genome sequences of three monokaryotic isolates of the white-rot basidiomycete fungus Dichomitus squalens.</title>
        <authorList>
            <consortium name="DOE Joint Genome Institute"/>
            <person name="Lopez S.C."/>
            <person name="Andreopoulos B."/>
            <person name="Pangilinan J."/>
            <person name="Lipzen A."/>
            <person name="Riley R."/>
            <person name="Ahrendt S."/>
            <person name="Ng V."/>
            <person name="Barry K."/>
            <person name="Daum C."/>
            <person name="Grigoriev I.V."/>
            <person name="Hilden K.S."/>
            <person name="Makela M.R."/>
            <person name="de Vries R.P."/>
        </authorList>
    </citation>
    <scope>NUCLEOTIDE SEQUENCE [LARGE SCALE GENOMIC DNA]</scope>
    <source>
        <strain evidence="3">OM18370.1</strain>
    </source>
</reference>
<organism evidence="3">
    <name type="scientific">Dichomitus squalens</name>
    <dbReference type="NCBI Taxonomy" id="114155"/>
    <lineage>
        <taxon>Eukaryota</taxon>
        <taxon>Fungi</taxon>
        <taxon>Dikarya</taxon>
        <taxon>Basidiomycota</taxon>
        <taxon>Agaricomycotina</taxon>
        <taxon>Agaricomycetes</taxon>
        <taxon>Polyporales</taxon>
        <taxon>Polyporaceae</taxon>
        <taxon>Dichomitus</taxon>
    </lineage>
</organism>
<dbReference type="InterPro" id="IPR000095">
    <property type="entry name" value="CRIB_dom"/>
</dbReference>
<dbReference type="Proteomes" id="UP000292957">
    <property type="component" value="Unassembled WGS sequence"/>
</dbReference>
<feature type="compositionally biased region" description="Polar residues" evidence="1">
    <location>
        <begin position="60"/>
        <end position="98"/>
    </location>
</feature>
<evidence type="ECO:0000256" key="1">
    <source>
        <dbReference type="SAM" id="MobiDB-lite"/>
    </source>
</evidence>
<dbReference type="AlphaFoldDB" id="A0A4Q9MYB7"/>
<evidence type="ECO:0000259" key="2">
    <source>
        <dbReference type="PROSITE" id="PS50108"/>
    </source>
</evidence>
<sequence>MATSSKQNSRFSSLKVFKFSSASSKPPPLPPKDPYYLPNPSLRSLGNSLSPDSLPPSQPATPLSAQYATLVRSPSPTPSYAPSRITVSPYSTTSNYPESASSRTRLFKFSSFARRPKTPKTADSGYSAGSDSVPPPEPVDDPSISLPWNFQHNLHVDEGYVHAVWLVPFCARGLWAAATEEQRDQALLHKTCARCSSRYSHSYKMHGLRSIDLKALCLRLGSHRH</sequence>